<sequence>MITILSLVTSVKDYFEIVHKLLEFNPNYSVSDYNEWGGFISYAIISIKNFLTEFVSLYWLQNLWSLPIIVPDIASSMISEISVLDGYFHNAFSFLETPLSYGKQNISLYGLEKFTIGLINSIFLFLPTSAAHIILLRRFVFQGIEAGYIAGIGIIAGNILWLASIIFGWRFFVIPWLSLDILRYVLGFVILIKFMWHAAHDERRTNIVTNLSKSKIFFVNFLLALTEQTSIYPFITNMSIGAESSIVETFPVENLAVFIFIHLAYLLGILAGSLSLLHLTCWLWENPIYKIYIWFISNSSFPFNIAKGTKTNYYKYLNFGFLYLTMLCTISSIPYFGLDYTLTNPLGFVSDDRILYPNNKKTTFIPETSFLSTQASDRNTRDSRGRHGRRERWKERLIKYRGMDTSLYDQGVYDLFTIEDLNYGFDKFWYRRKIKNHHSRFRMVIFQPWLLSLKKQLAKPRLISNEGVRVEFFRMLYEQFYHPNFHAYARSVSPSSKTLFKEQNVSKSLENLLPLRGSRLAFKPVSYTSKLENINRQQLNSYPRFVDGMGNPSFGRETRVKIDNKLTKEFSALRKFVRKINTRIKSSLFIPFLPVPHPSLPSEGRSGTDFYNTNKQINKPIYSKRNPLNWYPNFSKLLTNIPLSTECLESNTLGEGIKNNWQKGLYKFPNITSNINKFQQNQSDALVGNNKISQNDFKENWQKITSLKDNQAFTKQLNFLEKEKLTIIHPSEASRGLMIGNKKDRQILRYKTNLIKNKTPLEPKMFNNAKTLLHPIKFYLQKEKAFRRKFKFYGANIFRKFSIENNAPYFRIMMKRLFYYYKPTLRWTNTLKLAKNKQGHKVRKKKYRTPLRAQTDLNSAFNANTKKESAIKNNQKTNLQHISFPLLPSLPSEGTSSGTGQNNSKRNEIAALSPTLLDGEENKPIIKRPTHHFRVVGKNASRYRYQIYKDVLHHWYYTPFNRFLLKLDVDSFIRRQPNAHFLTKNEEQVLHLKRFLLSEHYETLRWYTYMQHYRSMKTKIGGTKSFASRMYNQQFQGTLKKIRHLFAITPSLFTNQLPLTNSTQTASVLKFDQPLYNEYFNNRKNSNIQTLKKNNQKLLKAPPLEASSSFLEGFFRSGGAAVIHEELLANKEKKTQHSPTGPYINNKASWINKNNTGLISSPLSVSNLQLVEKKDDLIAQSTKIVREYLKTAKFVRQETIHKLILKKNYKDLTKFMFTGQKNRGVRATTNERSLLNQEKVYLYKKTELEELTKNSLNFFKNTRLRHNKAGRFAAWSADKNIPIEHPLSIDLWFYLLKNYKKGLYDQELLSKFLERRIKKREKRQQKKEKELKNRLKRIQIWLAPNKIRTNFYKTDIDKRKNNTPSNSKFLLNPQGLESGSSSVKSLYPETNFFLRDFFQKQPLLEEKEGSGLVRPTGIKNAIKDGFLTLNFPAPTTPPGGGGRRRERGMAEKSVFNNPVKNSKKLSFIAGRSHKNFVSKRFLDKLSKRLLKASMLRKKKIALLQAAPTKTTKKAFQSGSFVRSNYLKEEVAALLPLKNVRGSAALNLFSLSSFKTKYYLLKNKIKNVLKKVNPSPSGIRKGGALKNTLKFLKPISKKEPRWWDQKDKMLKKRKRSRKKYTKEIKKAQNSYLSSLKEQKNELRPLHQFPPSTPHLLFFRSSQKESKGKALELPDNVFTISNNIYKKKNLKLKSEALNTKENLNSGSFPYGEEVAASKSSQKTKFFLLQAKLLEAFKRKKISDNGGKKAPLQSFPFSKSKNAATSVPEGAFFPVGEELHLYLKTIYAGKLNAKKVKRKQSNSFLEKFISINAAYRRKKTKNRRHQRFGRPHHRIEHPSYNANIERKSANMIPEKRLQILKDVYNQSILQTPLSSLNAPYPKTSPSGPTFNPRFPKKRKSKKRNWKKYKKGINTEKLRKARKQNRDAVGKIRALTKQIKRIKLNLKLQQWWWQKFIPNLQATTEANWQLEKERQLKKKITQMSKTEILERDFLNNNKNEHIKKDLQIGDYDFKPLAIPQALRIRDDLIKKNLLNFANPLLLETDSFTNNKLVDNTKTSMLLNKEAAYKEPLTKKNHPLLEGLEKKKVEVSAFGEYKKFLINTNPLPFYAGWDESLRKFVVTNRLLSRREAGYSSNILSTLLNSSTKINHTQPMPWQGAQSIKQTNPTIEFTNAPLQGMNAGTTLYCQVPFTTFDPDQLFSKGMDGFAPIGWRRFSFTHTIFKSKQQRCLKKWINLLISKEKNQNGVYSSNTTSIKEPFLLDRNQKENSLKPLLIKNIIKQHQIICAAPYLGYQKFKASPLIYKLTNRAKTITFNKPYCQQLGIRSCSNFETLKKNNNYSRLSSYAASRLKKHYKRIKKLQNEKVPVFLMSGPLINEVLPIHYINVFNKQNRLSKDRYIKRRLRRSKKGVPKAIKEFNSKNSQQSLKLGLDSKGIFDFTLRRRIKTRRKYHRKPYYAKGIEVRPRRHKFFAHFNTNFYLTKNTEKSLYPKEVQLEKKQFTIKATGIGSALNKKPIRKRPSKRKSNDTKYRKNARDGKDGNLPPKSRQPSKHGVLRQKMQKNSALNARLRQLRRRVSRQVIKTVPRRRPRAGGLIWPGDYYRLEKTESPKLFLQNKETNLQTEYPTSSIKEQNNKQKITLSSRAALRSKIEKKAILLDLYVQPRKYLLENHNIKVLKKKLEKAQRPNKIAKLALQKNWN</sequence>
<feature type="transmembrane region" description="Helical" evidence="2">
    <location>
        <begin position="216"/>
        <end position="235"/>
    </location>
</feature>
<keyword evidence="3" id="KW-0150">Chloroplast</keyword>
<feature type="region of interest" description="Disordered" evidence="1">
    <location>
        <begin position="1872"/>
        <end position="1900"/>
    </location>
</feature>
<geneLocation type="chloroplast" evidence="3"/>
<feature type="compositionally biased region" description="Basic and acidic residues" evidence="1">
    <location>
        <begin position="2519"/>
        <end position="2534"/>
    </location>
</feature>
<feature type="transmembrane region" description="Helical" evidence="2">
    <location>
        <begin position="114"/>
        <end position="136"/>
    </location>
</feature>
<keyword evidence="2" id="KW-0812">Transmembrane</keyword>
<evidence type="ECO:0000256" key="1">
    <source>
        <dbReference type="SAM" id="MobiDB-lite"/>
    </source>
</evidence>
<evidence type="ECO:0000313" key="3">
    <source>
        <dbReference type="EMBL" id="ALO21233.1"/>
    </source>
</evidence>
<feature type="transmembrane region" description="Helical" evidence="2">
    <location>
        <begin position="255"/>
        <end position="284"/>
    </location>
</feature>
<feature type="compositionally biased region" description="Basic residues" evidence="1">
    <location>
        <begin position="2509"/>
        <end position="2518"/>
    </location>
</feature>
<protein>
    <submittedName>
        <fullName evidence="3">Hypothetical chloroplast RF1</fullName>
    </submittedName>
</protein>
<feature type="transmembrane region" description="Helical" evidence="2">
    <location>
        <begin position="173"/>
        <end position="196"/>
    </location>
</feature>
<feature type="transmembrane region" description="Helical" evidence="2">
    <location>
        <begin position="316"/>
        <end position="336"/>
    </location>
</feature>
<feature type="region of interest" description="Disordered" evidence="1">
    <location>
        <begin position="2506"/>
        <end position="2566"/>
    </location>
</feature>
<gene>
    <name evidence="3" type="primary">ycf1</name>
</gene>
<feature type="compositionally biased region" description="Polar residues" evidence="1">
    <location>
        <begin position="1872"/>
        <end position="1886"/>
    </location>
</feature>
<keyword evidence="3" id="KW-0934">Plastid</keyword>
<name>A0A0S2ICC1_9CHLO</name>
<organism evidence="3">
    <name type="scientific">Chloromonas radiata</name>
    <dbReference type="NCBI Taxonomy" id="47907"/>
    <lineage>
        <taxon>Eukaryota</taxon>
        <taxon>Viridiplantae</taxon>
        <taxon>Chlorophyta</taxon>
        <taxon>core chlorophytes</taxon>
        <taxon>Chlorophyceae</taxon>
        <taxon>CS clade</taxon>
        <taxon>Chlamydomonadales</taxon>
        <taxon>Chlamydomonadaceae</taxon>
        <taxon>Chloromonadinia</taxon>
        <taxon>Chloromonas</taxon>
    </lineage>
</organism>
<dbReference type="EMBL" id="KT625012">
    <property type="protein sequence ID" value="ALO21233.1"/>
    <property type="molecule type" value="Genomic_DNA"/>
</dbReference>
<accession>A0A0S2ICC1</accession>
<keyword evidence="2" id="KW-1133">Transmembrane helix</keyword>
<evidence type="ECO:0000256" key="2">
    <source>
        <dbReference type="SAM" id="Phobius"/>
    </source>
</evidence>
<feature type="compositionally biased region" description="Basic residues" evidence="1">
    <location>
        <begin position="2543"/>
        <end position="2554"/>
    </location>
</feature>
<feature type="transmembrane region" description="Helical" evidence="2">
    <location>
        <begin position="148"/>
        <end position="167"/>
    </location>
</feature>
<keyword evidence="2" id="KW-0472">Membrane</keyword>
<proteinExistence type="predicted"/>
<reference evidence="3" key="1">
    <citation type="journal article" date="2015" name="BMC Evol. Biol.">
        <title>Chloroplast phylogenomic analysis of chlorophyte green algae identifies a novel lineage sister to the Sphaeropleales (Chlorophyceae).</title>
        <authorList>
            <person name="Lemieux C."/>
            <person name="Vincent A.T."/>
            <person name="Labarre A."/>
            <person name="Otis C."/>
            <person name="Turmel M."/>
        </authorList>
    </citation>
    <scope>NUCLEOTIDE SEQUENCE</scope>
</reference>
<feature type="compositionally biased region" description="Basic residues" evidence="1">
    <location>
        <begin position="1891"/>
        <end position="1900"/>
    </location>
</feature>